<feature type="region of interest" description="Disordered" evidence="1">
    <location>
        <begin position="1"/>
        <end position="82"/>
    </location>
</feature>
<feature type="compositionally biased region" description="Basic and acidic residues" evidence="1">
    <location>
        <begin position="16"/>
        <end position="41"/>
    </location>
</feature>
<dbReference type="AlphaFoldDB" id="A0A1H6VRQ1"/>
<dbReference type="Proteomes" id="UP000199420">
    <property type="component" value="Unassembled WGS sequence"/>
</dbReference>
<dbReference type="RefSeq" id="WP_091339343.1">
    <property type="nucleotide sequence ID" value="NZ_FNYC01000004.1"/>
</dbReference>
<organism evidence="2 3">
    <name type="scientific">Frateuria terrea</name>
    <dbReference type="NCBI Taxonomy" id="529704"/>
    <lineage>
        <taxon>Bacteria</taxon>
        <taxon>Pseudomonadati</taxon>
        <taxon>Pseudomonadota</taxon>
        <taxon>Gammaproteobacteria</taxon>
        <taxon>Lysobacterales</taxon>
        <taxon>Rhodanobacteraceae</taxon>
        <taxon>Frateuria</taxon>
    </lineage>
</organism>
<evidence type="ECO:0000313" key="2">
    <source>
        <dbReference type="EMBL" id="SEJ07348.1"/>
    </source>
</evidence>
<evidence type="ECO:0000256" key="1">
    <source>
        <dbReference type="SAM" id="MobiDB-lite"/>
    </source>
</evidence>
<sequence>MNKEQQAKPGKRNASGKHDKPDRLDTIEEADNRTERLDPERASATTDPVQDMLEAGETNADYRDEANRRAPTLGPSDPAADV</sequence>
<reference evidence="2 3" key="1">
    <citation type="submission" date="2016-10" db="EMBL/GenBank/DDBJ databases">
        <authorList>
            <person name="de Groot N.N."/>
        </authorList>
    </citation>
    <scope>NUCLEOTIDE SEQUENCE [LARGE SCALE GENOMIC DNA]</scope>
    <source>
        <strain evidence="2 3">DSM 26515</strain>
    </source>
</reference>
<keyword evidence="3" id="KW-1185">Reference proteome</keyword>
<dbReference type="EMBL" id="FNYC01000004">
    <property type="protein sequence ID" value="SEJ07348.1"/>
    <property type="molecule type" value="Genomic_DNA"/>
</dbReference>
<accession>A0A1H6VRQ1</accession>
<name>A0A1H6VRQ1_9GAMM</name>
<proteinExistence type="predicted"/>
<gene>
    <name evidence="2" type="ORF">SAMN04487997_2418</name>
</gene>
<evidence type="ECO:0000313" key="3">
    <source>
        <dbReference type="Proteomes" id="UP000199420"/>
    </source>
</evidence>
<protein>
    <submittedName>
        <fullName evidence="2">Uncharacterized protein</fullName>
    </submittedName>
</protein>